<keyword evidence="5" id="KW-1185">Reference proteome</keyword>
<dbReference type="Gene3D" id="2.60.40.10">
    <property type="entry name" value="Immunoglobulins"/>
    <property type="match status" value="3"/>
</dbReference>
<dbReference type="InterPro" id="IPR013783">
    <property type="entry name" value="Ig-like_fold"/>
</dbReference>
<proteinExistence type="predicted"/>
<dbReference type="CDD" id="cd00063">
    <property type="entry name" value="FN3"/>
    <property type="match status" value="1"/>
</dbReference>
<evidence type="ECO:0000256" key="2">
    <source>
        <dbReference type="SAM" id="SignalP"/>
    </source>
</evidence>
<evidence type="ECO:0000313" key="4">
    <source>
        <dbReference type="EMBL" id="MBE1426160.1"/>
    </source>
</evidence>
<dbReference type="Proteomes" id="UP000639010">
    <property type="component" value="Unassembled WGS sequence"/>
</dbReference>
<feature type="domain" description="Fibronectin type-III" evidence="3">
    <location>
        <begin position="288"/>
        <end position="385"/>
    </location>
</feature>
<protein>
    <recommendedName>
        <fullName evidence="3">Fibronectin type-III domain-containing protein</fullName>
    </recommendedName>
</protein>
<feature type="chain" id="PRO_5045754712" description="Fibronectin type-III domain-containing protein" evidence="2">
    <location>
        <begin position="32"/>
        <end position="667"/>
    </location>
</feature>
<reference evidence="4 5" key="1">
    <citation type="submission" date="2020-10" db="EMBL/GenBank/DDBJ databases">
        <title>Genomic Encyclopedia of Type Strains, Phase IV (KMG-IV): sequencing the most valuable type-strain genomes for metagenomic binning, comparative biology and taxonomic classification.</title>
        <authorList>
            <person name="Goeker M."/>
        </authorList>
    </citation>
    <scope>NUCLEOTIDE SEQUENCE [LARGE SCALE GENOMIC DNA]</scope>
    <source>
        <strain evidence="4 5">DSM 4194</strain>
    </source>
</reference>
<dbReference type="RefSeq" id="WP_192624198.1">
    <property type="nucleotide sequence ID" value="NZ_JADBGG010000022.1"/>
</dbReference>
<name>A0ABR9H614_9BACT</name>
<accession>A0ABR9H614</accession>
<feature type="signal peptide" evidence="2">
    <location>
        <begin position="1"/>
        <end position="31"/>
    </location>
</feature>
<keyword evidence="2" id="KW-0732">Signal</keyword>
<dbReference type="SMART" id="SM00060">
    <property type="entry name" value="FN3"/>
    <property type="match status" value="4"/>
</dbReference>
<feature type="region of interest" description="Disordered" evidence="1">
    <location>
        <begin position="365"/>
        <end position="395"/>
    </location>
</feature>
<dbReference type="PROSITE" id="PS50853">
    <property type="entry name" value="FN3"/>
    <property type="match status" value="1"/>
</dbReference>
<dbReference type="InterPro" id="IPR036116">
    <property type="entry name" value="FN3_sf"/>
</dbReference>
<evidence type="ECO:0000313" key="5">
    <source>
        <dbReference type="Proteomes" id="UP000639010"/>
    </source>
</evidence>
<dbReference type="InterPro" id="IPR003961">
    <property type="entry name" value="FN3_dom"/>
</dbReference>
<dbReference type="SUPFAM" id="SSF49265">
    <property type="entry name" value="Fibronectin type III"/>
    <property type="match status" value="1"/>
</dbReference>
<evidence type="ECO:0000259" key="3">
    <source>
        <dbReference type="PROSITE" id="PS50853"/>
    </source>
</evidence>
<evidence type="ECO:0000256" key="1">
    <source>
        <dbReference type="SAM" id="MobiDB-lite"/>
    </source>
</evidence>
<organism evidence="4 5">
    <name type="scientific">Desulfomicrobium macestii</name>
    <dbReference type="NCBI Taxonomy" id="90731"/>
    <lineage>
        <taxon>Bacteria</taxon>
        <taxon>Pseudomonadati</taxon>
        <taxon>Thermodesulfobacteriota</taxon>
        <taxon>Desulfovibrionia</taxon>
        <taxon>Desulfovibrionales</taxon>
        <taxon>Desulfomicrobiaceae</taxon>
        <taxon>Desulfomicrobium</taxon>
    </lineage>
</organism>
<dbReference type="EMBL" id="JADBGG010000022">
    <property type="protein sequence ID" value="MBE1426160.1"/>
    <property type="molecule type" value="Genomic_DNA"/>
</dbReference>
<sequence length="667" mass="70570">MSTTRHAFRFSLTLWVLAAMLVLTLAPPAGAAAKSGAGVLLAASDGKGEIRFLWAPPAGYWPAGGWRLLDQNGKTLADIAPLSPEHMSALDAQEAQLVRAIVQGLTTAGSQEEFANLRPVLGMQAMSSWARARALGVAHALPGLPKGKRTYSVVGLSASGAPSKTRLDCAPVDAGAATAPLPPPGGLRAEAHPQGAALFWNAPPVSPEIPVIAYSVERAENDGPPAPASPEAIILGQNWNSGEPAFIDELAQVGLNLTYTVRCLDAFGRTSPPVTAGLFMDDIQALLPPPQFTATARPGKVTLAWKAGDNPNIVGLAVERATSQNGLYTLLTPQALDPKTTTWTDTDVVDSIIYHYRVRSVSPTGEMGPPSGVATAMPPTATAPPAPQKVQARTSPIETQLTWDRAKFPIAGYIVERRAEGSAQWARLNPSITSDRHYRDQYITGTFGVYHYRIRAVSFDNKISPPSAEVRAAIEDTSKPPTPLITAIDGADGKVVLSFAPGVPEKKTATLSILRGKEGLRQGDVLAESLSADQHSFVDVAVEPGQSYWYAVLARDNAGRESELSGKRLVTVGVPAIPVPAAPSAEFVQDPFAHVLIRFTPPPASFLLTVQRRDSGDGPWRTIAKGVSDTDQAMDTNPSAGPASYRIIHHTATGMEGEPSPAITVTR</sequence>
<gene>
    <name evidence="4" type="ORF">H4684_002822</name>
</gene>
<comment type="caution">
    <text evidence="4">The sequence shown here is derived from an EMBL/GenBank/DDBJ whole genome shotgun (WGS) entry which is preliminary data.</text>
</comment>